<evidence type="ECO:0000256" key="3">
    <source>
        <dbReference type="ARBA" id="ARBA00022723"/>
    </source>
</evidence>
<dbReference type="GO" id="GO:0006796">
    <property type="term" value="P:phosphate-containing compound metabolic process"/>
    <property type="evidence" value="ECO:0007669"/>
    <property type="project" value="InterPro"/>
</dbReference>
<protein>
    <recommendedName>
        <fullName evidence="2">inorganic diphosphatase</fullName>
        <ecNumber evidence="2">3.6.1.1</ecNumber>
    </recommendedName>
</protein>
<gene>
    <name evidence="6" type="ORF">E2C06_33055</name>
</gene>
<keyword evidence="3" id="KW-0479">Metal-binding</keyword>
<dbReference type="EC" id="3.6.1.1" evidence="2"/>
<sequence>MEPPMKLLTEIPAFDPDGDLNVVIETPKGSHNKYAYDEEFGAFRFKAVMPEGNLFPHDFGFVPSTLGEDGDPLDVLVLLDVPLPVGCLLSARPLGVIEAEQREPDGKIERNDRLLAVATKARTHAHVHRLEDLRPGLLDEIEAFFGHYNALSGRRFTPVGRGGPERARALIEAGIAARKKAR</sequence>
<dbReference type="InterPro" id="IPR008162">
    <property type="entry name" value="Pyrophosphatase"/>
</dbReference>
<dbReference type="PROSITE" id="PS00387">
    <property type="entry name" value="PPASE"/>
    <property type="match status" value="1"/>
</dbReference>
<name>A0A4V3A9A3_9PROT</name>
<keyword evidence="7" id="KW-1185">Reference proteome</keyword>
<dbReference type="GO" id="GO:0004427">
    <property type="term" value="F:inorganic diphosphate phosphatase activity"/>
    <property type="evidence" value="ECO:0007669"/>
    <property type="project" value="UniProtKB-EC"/>
</dbReference>
<dbReference type="InterPro" id="IPR036649">
    <property type="entry name" value="Pyrophosphatase_sf"/>
</dbReference>
<evidence type="ECO:0000256" key="1">
    <source>
        <dbReference type="ARBA" id="ARBA00001946"/>
    </source>
</evidence>
<dbReference type="GO" id="GO:0005737">
    <property type="term" value="C:cytoplasm"/>
    <property type="evidence" value="ECO:0007669"/>
    <property type="project" value="InterPro"/>
</dbReference>
<reference evidence="6 7" key="1">
    <citation type="journal article" date="2016" name="J. Microbiol.">
        <title>Dankookia rubra gen. nov., sp. nov., an alphaproteobacterium isolated from sediment of a shallow stream.</title>
        <authorList>
            <person name="Kim W.H."/>
            <person name="Kim D.H."/>
            <person name="Kang K."/>
            <person name="Ahn T.Y."/>
        </authorList>
    </citation>
    <scope>NUCLEOTIDE SEQUENCE [LARGE SCALE GENOMIC DNA]</scope>
    <source>
        <strain evidence="6 7">JCM30602</strain>
    </source>
</reference>
<dbReference type="OrthoDB" id="5187599at2"/>
<dbReference type="GO" id="GO:0000287">
    <property type="term" value="F:magnesium ion binding"/>
    <property type="evidence" value="ECO:0007669"/>
    <property type="project" value="InterPro"/>
</dbReference>
<dbReference type="AlphaFoldDB" id="A0A4V3A9A3"/>
<keyword evidence="4" id="KW-0378">Hydrolase</keyword>
<accession>A0A4V3A9A3</accession>
<organism evidence="6 7">
    <name type="scientific">Dankookia rubra</name>
    <dbReference type="NCBI Taxonomy" id="1442381"/>
    <lineage>
        <taxon>Bacteria</taxon>
        <taxon>Pseudomonadati</taxon>
        <taxon>Pseudomonadota</taxon>
        <taxon>Alphaproteobacteria</taxon>
        <taxon>Acetobacterales</taxon>
        <taxon>Roseomonadaceae</taxon>
        <taxon>Dankookia</taxon>
    </lineage>
</organism>
<keyword evidence="5" id="KW-0460">Magnesium</keyword>
<dbReference type="Pfam" id="PF00719">
    <property type="entry name" value="Pyrophosphatase"/>
    <property type="match status" value="1"/>
</dbReference>
<evidence type="ECO:0000313" key="7">
    <source>
        <dbReference type="Proteomes" id="UP000295096"/>
    </source>
</evidence>
<comment type="caution">
    <text evidence="6">The sequence shown here is derived from an EMBL/GenBank/DDBJ whole genome shotgun (WGS) entry which is preliminary data.</text>
</comment>
<dbReference type="Proteomes" id="UP000295096">
    <property type="component" value="Unassembled WGS sequence"/>
</dbReference>
<dbReference type="PANTHER" id="PTHR10286">
    <property type="entry name" value="INORGANIC PYROPHOSPHATASE"/>
    <property type="match status" value="1"/>
</dbReference>
<evidence type="ECO:0000313" key="6">
    <source>
        <dbReference type="EMBL" id="TDH58355.1"/>
    </source>
</evidence>
<evidence type="ECO:0000256" key="2">
    <source>
        <dbReference type="ARBA" id="ARBA00012146"/>
    </source>
</evidence>
<evidence type="ECO:0000256" key="4">
    <source>
        <dbReference type="ARBA" id="ARBA00022801"/>
    </source>
</evidence>
<dbReference type="Gene3D" id="3.90.80.10">
    <property type="entry name" value="Inorganic pyrophosphatase"/>
    <property type="match status" value="1"/>
</dbReference>
<dbReference type="EMBL" id="SMSJ01000128">
    <property type="protein sequence ID" value="TDH58355.1"/>
    <property type="molecule type" value="Genomic_DNA"/>
</dbReference>
<comment type="cofactor">
    <cofactor evidence="1">
        <name>Mg(2+)</name>
        <dbReference type="ChEBI" id="CHEBI:18420"/>
    </cofactor>
</comment>
<dbReference type="SUPFAM" id="SSF50324">
    <property type="entry name" value="Inorganic pyrophosphatase"/>
    <property type="match status" value="1"/>
</dbReference>
<proteinExistence type="predicted"/>
<evidence type="ECO:0000256" key="5">
    <source>
        <dbReference type="ARBA" id="ARBA00022842"/>
    </source>
</evidence>